<feature type="domain" description="Glycosyl transferase family 1" evidence="1">
    <location>
        <begin position="179"/>
        <end position="344"/>
    </location>
</feature>
<dbReference type="InterPro" id="IPR028098">
    <property type="entry name" value="Glyco_trans_4-like_N"/>
</dbReference>
<dbReference type="InterPro" id="IPR001296">
    <property type="entry name" value="Glyco_trans_1"/>
</dbReference>
<gene>
    <name evidence="3" type="ORF">CLW00_11122</name>
</gene>
<keyword evidence="4" id="KW-1185">Reference proteome</keyword>
<dbReference type="OrthoDB" id="7560678at2"/>
<evidence type="ECO:0000259" key="1">
    <source>
        <dbReference type="Pfam" id="PF00534"/>
    </source>
</evidence>
<dbReference type="Gene3D" id="3.40.50.2000">
    <property type="entry name" value="Glycogen Phosphorylase B"/>
    <property type="match status" value="2"/>
</dbReference>
<keyword evidence="3" id="KW-0808">Transferase</keyword>
<reference evidence="3 4" key="1">
    <citation type="submission" date="2018-03" db="EMBL/GenBank/DDBJ databases">
        <title>Genomic Encyclopedia of Archaeal and Bacterial Type Strains, Phase II (KMG-II): from individual species to whole genera.</title>
        <authorList>
            <person name="Goeker M."/>
        </authorList>
    </citation>
    <scope>NUCLEOTIDE SEQUENCE [LARGE SCALE GENOMIC DNA]</scope>
    <source>
        <strain evidence="3 4">DSM 27929</strain>
    </source>
</reference>
<evidence type="ECO:0000259" key="2">
    <source>
        <dbReference type="Pfam" id="PF13439"/>
    </source>
</evidence>
<sequence length="374" mass="41682">MKVRVLFCQETIASGGVEQRRLSLARFLDNEKYEVKIICTYKKGPLPSEFEKAGVEVIAVGGMKHPFHWAIHKKVLGIIKQFKPHIIHGAVFEGNAMASIGGFIGKVPIVLVEETSHPIYRSKKAILLQRFLFTAADRIIGISQSVTEFLKEVVKIPSKKIKLINNGVGIPEIDLDFDKQSFRSSIGIGTNDFVVGFVGRLFDDVKLVTILVKAIAELKDEKVKLVIVGDGKDFDLIQKTIIELKLTKQVFMVGYQQIPSPYYQIMDVFAIPSAHEGFGLSAVEAMMHRLPVIASNVGGLKNIVVEGTTGYLVPSNSVEALTEKIQSLIQFAERRIKMGNDGYERAMEFYTSKKYCEAVENLYLDLLIEKGISK</sequence>
<dbReference type="SUPFAM" id="SSF53756">
    <property type="entry name" value="UDP-Glycosyltransferase/glycogen phosphorylase"/>
    <property type="match status" value="1"/>
</dbReference>
<proteinExistence type="predicted"/>
<dbReference type="Pfam" id="PF00534">
    <property type="entry name" value="Glycos_transf_1"/>
    <property type="match status" value="1"/>
</dbReference>
<dbReference type="Proteomes" id="UP000238157">
    <property type="component" value="Unassembled WGS sequence"/>
</dbReference>
<organism evidence="3 4">
    <name type="scientific">Mongoliibacter ruber</name>
    <dbReference type="NCBI Taxonomy" id="1750599"/>
    <lineage>
        <taxon>Bacteria</taxon>
        <taxon>Pseudomonadati</taxon>
        <taxon>Bacteroidota</taxon>
        <taxon>Cytophagia</taxon>
        <taxon>Cytophagales</taxon>
        <taxon>Cyclobacteriaceae</taxon>
        <taxon>Mongoliibacter</taxon>
    </lineage>
</organism>
<dbReference type="AlphaFoldDB" id="A0A2T0WG40"/>
<dbReference type="CDD" id="cd03801">
    <property type="entry name" value="GT4_PimA-like"/>
    <property type="match status" value="1"/>
</dbReference>
<evidence type="ECO:0000313" key="4">
    <source>
        <dbReference type="Proteomes" id="UP000238157"/>
    </source>
</evidence>
<dbReference type="PANTHER" id="PTHR45947">
    <property type="entry name" value="SULFOQUINOVOSYL TRANSFERASE SQD2"/>
    <property type="match status" value="1"/>
</dbReference>
<dbReference type="InterPro" id="IPR050194">
    <property type="entry name" value="Glycosyltransferase_grp1"/>
</dbReference>
<dbReference type="Pfam" id="PF13439">
    <property type="entry name" value="Glyco_transf_4"/>
    <property type="match status" value="1"/>
</dbReference>
<feature type="domain" description="Glycosyltransferase subfamily 4-like N-terminal" evidence="2">
    <location>
        <begin position="15"/>
        <end position="168"/>
    </location>
</feature>
<dbReference type="GO" id="GO:0016758">
    <property type="term" value="F:hexosyltransferase activity"/>
    <property type="evidence" value="ECO:0007669"/>
    <property type="project" value="TreeGrafter"/>
</dbReference>
<accession>A0A2T0WG40</accession>
<dbReference type="PANTHER" id="PTHR45947:SF3">
    <property type="entry name" value="SULFOQUINOVOSYL TRANSFERASE SQD2"/>
    <property type="match status" value="1"/>
</dbReference>
<evidence type="ECO:0000313" key="3">
    <source>
        <dbReference type="EMBL" id="PRY85680.1"/>
    </source>
</evidence>
<protein>
    <submittedName>
        <fullName evidence="3">Glycosyltransferase involved in cell wall biosynthesis</fullName>
    </submittedName>
</protein>
<dbReference type="RefSeq" id="WP_106134862.1">
    <property type="nucleotide sequence ID" value="NZ_PVTR01000011.1"/>
</dbReference>
<dbReference type="EMBL" id="PVTR01000011">
    <property type="protein sequence ID" value="PRY85680.1"/>
    <property type="molecule type" value="Genomic_DNA"/>
</dbReference>
<name>A0A2T0WG40_9BACT</name>
<comment type="caution">
    <text evidence="3">The sequence shown here is derived from an EMBL/GenBank/DDBJ whole genome shotgun (WGS) entry which is preliminary data.</text>
</comment>